<keyword evidence="2 11" id="KW-0813">Transport</keyword>
<dbReference type="Gene3D" id="2.40.170.20">
    <property type="entry name" value="TonB-dependent receptor, beta-barrel domain"/>
    <property type="match status" value="1"/>
</dbReference>
<keyword evidence="8 12" id="KW-0798">TonB box</keyword>
<feature type="compositionally biased region" description="Low complexity" evidence="13">
    <location>
        <begin position="35"/>
        <end position="46"/>
    </location>
</feature>
<proteinExistence type="inferred from homology"/>
<keyword evidence="4" id="KW-0410">Iron transport</keyword>
<evidence type="ECO:0000256" key="10">
    <source>
        <dbReference type="ARBA" id="ARBA00023237"/>
    </source>
</evidence>
<dbReference type="SUPFAM" id="SSF56935">
    <property type="entry name" value="Porins"/>
    <property type="match status" value="1"/>
</dbReference>
<keyword evidence="7" id="KW-0406">Ion transport</keyword>
<dbReference type="AlphaFoldDB" id="A0A0G3XAT9"/>
<evidence type="ECO:0000256" key="14">
    <source>
        <dbReference type="SAM" id="SignalP"/>
    </source>
</evidence>
<dbReference type="InterPro" id="IPR000531">
    <property type="entry name" value="Beta-barrel_TonB"/>
</dbReference>
<keyword evidence="3 11" id="KW-1134">Transmembrane beta strand</keyword>
<evidence type="ECO:0000259" key="16">
    <source>
        <dbReference type="Pfam" id="PF07715"/>
    </source>
</evidence>
<evidence type="ECO:0000256" key="7">
    <source>
        <dbReference type="ARBA" id="ARBA00023065"/>
    </source>
</evidence>
<comment type="subcellular location">
    <subcellularLocation>
        <location evidence="1 11">Cell outer membrane</location>
        <topology evidence="1 11">Multi-pass membrane protein</topology>
    </subcellularLocation>
</comment>
<dbReference type="GO" id="GO:0009279">
    <property type="term" value="C:cell outer membrane"/>
    <property type="evidence" value="ECO:0007669"/>
    <property type="project" value="UniProtKB-SubCell"/>
</dbReference>
<evidence type="ECO:0000313" key="18">
    <source>
        <dbReference type="Proteomes" id="UP000037643"/>
    </source>
</evidence>
<evidence type="ECO:0000256" key="4">
    <source>
        <dbReference type="ARBA" id="ARBA00022496"/>
    </source>
</evidence>
<evidence type="ECO:0000256" key="6">
    <source>
        <dbReference type="ARBA" id="ARBA00023004"/>
    </source>
</evidence>
<dbReference type="PANTHER" id="PTHR32552">
    <property type="entry name" value="FERRICHROME IRON RECEPTOR-RELATED"/>
    <property type="match status" value="1"/>
</dbReference>
<feature type="region of interest" description="Disordered" evidence="13">
    <location>
        <begin position="25"/>
        <end position="46"/>
    </location>
</feature>
<evidence type="ECO:0000256" key="3">
    <source>
        <dbReference type="ARBA" id="ARBA00022452"/>
    </source>
</evidence>
<organism evidence="17 18">
    <name type="scientific">Pelagerythrobacter marensis</name>
    <dbReference type="NCBI Taxonomy" id="543877"/>
    <lineage>
        <taxon>Bacteria</taxon>
        <taxon>Pseudomonadati</taxon>
        <taxon>Pseudomonadota</taxon>
        <taxon>Alphaproteobacteria</taxon>
        <taxon>Sphingomonadales</taxon>
        <taxon>Erythrobacteraceae</taxon>
        <taxon>Pelagerythrobacter</taxon>
    </lineage>
</organism>
<evidence type="ECO:0000256" key="5">
    <source>
        <dbReference type="ARBA" id="ARBA00022692"/>
    </source>
</evidence>
<evidence type="ECO:0000256" key="2">
    <source>
        <dbReference type="ARBA" id="ARBA00022448"/>
    </source>
</evidence>
<evidence type="ECO:0000256" key="12">
    <source>
        <dbReference type="RuleBase" id="RU003357"/>
    </source>
</evidence>
<keyword evidence="10 11" id="KW-0998">Cell outer membrane</keyword>
<dbReference type="EMBL" id="CP011805">
    <property type="protein sequence ID" value="AKM07714.1"/>
    <property type="molecule type" value="Genomic_DNA"/>
</dbReference>
<keyword evidence="17" id="KW-0675">Receptor</keyword>
<gene>
    <name evidence="17" type="ORF">AM2010_1647</name>
</gene>
<dbReference type="InterPro" id="IPR039426">
    <property type="entry name" value="TonB-dep_rcpt-like"/>
</dbReference>
<feature type="domain" description="TonB-dependent receptor plug" evidence="16">
    <location>
        <begin position="60"/>
        <end position="170"/>
    </location>
</feature>
<dbReference type="Pfam" id="PF07715">
    <property type="entry name" value="Plug"/>
    <property type="match status" value="1"/>
</dbReference>
<dbReference type="Pfam" id="PF00593">
    <property type="entry name" value="TonB_dep_Rec_b-barrel"/>
    <property type="match status" value="1"/>
</dbReference>
<dbReference type="Proteomes" id="UP000037643">
    <property type="component" value="Chromosome"/>
</dbReference>
<sequence length="807" mass="87423" precursor="true">MKDMKPIALLAGASLIAIACPAAAQDGTQTGPDSPATTAETTPRAPGEIIVTAQRREQSQQDVPVSISVVSSEALAQSNLTTIADVQFLAPGVNYNANFGGGFNIRGVGTQSLLMSAEQSVALIIDDVIQGLPEVSFAGPSYQSLVDIERIEVLKGPQGTLFGKNSSAGVIQIITANPKLGQRTLDGSLSYATKNEVNAESVINLPLGETAALRVAGGLQRRDGFVQDLFSGEDRWAYERYSVRGKLLWEPTADLSVLLTGEYRYLTDNANGLWTFRNCGSGFGAFNPCEEVEPYGIEAGPENLEVATDGQSYTRQKAYAFSGRVDYDLGNATLTSITAYRHLRQPISLDTDVTPSAIYSRNENISGGTQFTQELRVNGDAGIFNYTLGGFFYDARPFQKGMNGGTLGFLPDDTETLVSLNAIGPYSGDGYGSWVKAKIRSYALFGQVEAAVTPDLTLIAGGRYTHDDVRQVIDYFDVPWLCRVTFAFGQSCHGLSLPLSSGESRVKASKFTYKLTAKYDITPDINVYATYATGYKGPMISHPANQPQLLLRPELSKSYELGLKGELFDRALAFNLALFKVDYDDFQGQQRVGVAPTFYYTTTNAGGLQTKGVEADMAWRATPELTLAGNVAYIPTKFTEFAVQCYDRYTNPATTPGECNYVQPGLPAGTPPQFNAAGYPLTYSPKWTWGLRGNYETDVGNDLTFNASASFSYRSSTYGVVADDNSINPGYGLLNGQISIGRYDDRWRLSVFARNLLDKYFVAGIFRTPLDSGTDNSTPLSTIGYSNIPAMDSSRTVGIKLSYSFGN</sequence>
<evidence type="ECO:0000256" key="13">
    <source>
        <dbReference type="SAM" id="MobiDB-lite"/>
    </source>
</evidence>
<dbReference type="KEGG" id="amx:AM2010_1647"/>
<keyword evidence="5 11" id="KW-0812">Transmembrane</keyword>
<name>A0A0G3XAT9_9SPHN</name>
<keyword evidence="6" id="KW-0408">Iron</keyword>
<evidence type="ECO:0000256" key="11">
    <source>
        <dbReference type="PROSITE-ProRule" id="PRU01360"/>
    </source>
</evidence>
<feature type="domain" description="TonB-dependent receptor-like beta-barrel" evidence="15">
    <location>
        <begin position="284"/>
        <end position="756"/>
    </location>
</feature>
<dbReference type="CDD" id="cd01347">
    <property type="entry name" value="ligand_gated_channel"/>
    <property type="match status" value="1"/>
</dbReference>
<evidence type="ECO:0000256" key="9">
    <source>
        <dbReference type="ARBA" id="ARBA00023136"/>
    </source>
</evidence>
<accession>A0A0G3XAT9</accession>
<feature type="signal peptide" evidence="14">
    <location>
        <begin position="1"/>
        <end position="24"/>
    </location>
</feature>
<dbReference type="InterPro" id="IPR012910">
    <property type="entry name" value="Plug_dom"/>
</dbReference>
<dbReference type="PANTHER" id="PTHR32552:SF81">
    <property type="entry name" value="TONB-DEPENDENT OUTER MEMBRANE RECEPTOR"/>
    <property type="match status" value="1"/>
</dbReference>
<keyword evidence="9 11" id="KW-0472">Membrane</keyword>
<keyword evidence="14" id="KW-0732">Signal</keyword>
<reference evidence="17 18" key="1">
    <citation type="submission" date="2015-06" db="EMBL/GenBank/DDBJ databases">
        <authorList>
            <person name="Kim K.M."/>
        </authorList>
    </citation>
    <scope>NUCLEOTIDE SEQUENCE [LARGE SCALE GENOMIC DNA]</scope>
    <source>
        <strain evidence="17 18">KCTC 22370</strain>
    </source>
</reference>
<protein>
    <submittedName>
        <fullName evidence="17">TonB-dependent receptor</fullName>
    </submittedName>
</protein>
<evidence type="ECO:0000256" key="1">
    <source>
        <dbReference type="ARBA" id="ARBA00004571"/>
    </source>
</evidence>
<feature type="chain" id="PRO_5005186065" evidence="14">
    <location>
        <begin position="25"/>
        <end position="807"/>
    </location>
</feature>
<dbReference type="PROSITE" id="PS51257">
    <property type="entry name" value="PROKAR_LIPOPROTEIN"/>
    <property type="match status" value="1"/>
</dbReference>
<evidence type="ECO:0000256" key="8">
    <source>
        <dbReference type="ARBA" id="ARBA00023077"/>
    </source>
</evidence>
<dbReference type="GO" id="GO:0006826">
    <property type="term" value="P:iron ion transport"/>
    <property type="evidence" value="ECO:0007669"/>
    <property type="project" value="UniProtKB-KW"/>
</dbReference>
<dbReference type="InterPro" id="IPR036942">
    <property type="entry name" value="Beta-barrel_TonB_sf"/>
</dbReference>
<keyword evidence="18" id="KW-1185">Reference proteome</keyword>
<dbReference type="STRING" id="543877.AM2010_1647"/>
<evidence type="ECO:0000259" key="15">
    <source>
        <dbReference type="Pfam" id="PF00593"/>
    </source>
</evidence>
<dbReference type="PATRIC" id="fig|543877.4.peg.1672"/>
<comment type="similarity">
    <text evidence="11 12">Belongs to the TonB-dependent receptor family.</text>
</comment>
<dbReference type="PROSITE" id="PS52016">
    <property type="entry name" value="TONB_DEPENDENT_REC_3"/>
    <property type="match status" value="1"/>
</dbReference>
<evidence type="ECO:0000313" key="17">
    <source>
        <dbReference type="EMBL" id="AKM07714.1"/>
    </source>
</evidence>